<organism evidence="1 2">
    <name type="scientific">Armadillidium nasatum</name>
    <dbReference type="NCBI Taxonomy" id="96803"/>
    <lineage>
        <taxon>Eukaryota</taxon>
        <taxon>Metazoa</taxon>
        <taxon>Ecdysozoa</taxon>
        <taxon>Arthropoda</taxon>
        <taxon>Crustacea</taxon>
        <taxon>Multicrustacea</taxon>
        <taxon>Malacostraca</taxon>
        <taxon>Eumalacostraca</taxon>
        <taxon>Peracarida</taxon>
        <taxon>Isopoda</taxon>
        <taxon>Oniscidea</taxon>
        <taxon>Crinocheta</taxon>
        <taxon>Armadillidiidae</taxon>
        <taxon>Armadillidium</taxon>
    </lineage>
</organism>
<feature type="non-terminal residue" evidence="1">
    <location>
        <position position="111"/>
    </location>
</feature>
<name>A0A5N5SRX4_9CRUS</name>
<proteinExistence type="predicted"/>
<accession>A0A5N5SRX4</accession>
<evidence type="ECO:0000313" key="1">
    <source>
        <dbReference type="EMBL" id="KAB7496767.1"/>
    </source>
</evidence>
<dbReference type="EMBL" id="SEYY01021057">
    <property type="protein sequence ID" value="KAB7496767.1"/>
    <property type="molecule type" value="Genomic_DNA"/>
</dbReference>
<dbReference type="AlphaFoldDB" id="A0A5N5SRX4"/>
<sequence>LFCCDDGRRYDDDLQNCLSIIMRTVQVTKQIEILKFLYDFLKNCGNQLMRLEVLERIFLPCLHHSSSVAIETFFAGCIVHIVSVLNQIVCGRNDEQQKVILTKYIAFSLIQ</sequence>
<reference evidence="1 2" key="1">
    <citation type="journal article" date="2019" name="PLoS Biol.">
        <title>Sex chromosomes control vertical transmission of feminizing Wolbachia symbionts in an isopod.</title>
        <authorList>
            <person name="Becking T."/>
            <person name="Chebbi M.A."/>
            <person name="Giraud I."/>
            <person name="Moumen B."/>
            <person name="Laverre T."/>
            <person name="Caubet Y."/>
            <person name="Peccoud J."/>
            <person name="Gilbert C."/>
            <person name="Cordaux R."/>
        </authorList>
    </citation>
    <scope>NUCLEOTIDE SEQUENCE [LARGE SCALE GENOMIC DNA]</scope>
    <source>
        <strain evidence="1">ANa2</strain>
        <tissue evidence="1">Whole body excluding digestive tract and cuticle</tissue>
    </source>
</reference>
<comment type="caution">
    <text evidence="1">The sequence shown here is derived from an EMBL/GenBank/DDBJ whole genome shotgun (WGS) entry which is preliminary data.</text>
</comment>
<feature type="non-terminal residue" evidence="1">
    <location>
        <position position="1"/>
    </location>
</feature>
<evidence type="ECO:0000313" key="2">
    <source>
        <dbReference type="Proteomes" id="UP000326759"/>
    </source>
</evidence>
<keyword evidence="2" id="KW-1185">Reference proteome</keyword>
<protein>
    <submittedName>
        <fullName evidence="1">Uncharacterized protein</fullName>
    </submittedName>
</protein>
<dbReference type="Proteomes" id="UP000326759">
    <property type="component" value="Unassembled WGS sequence"/>
</dbReference>
<gene>
    <name evidence="1" type="ORF">Anas_02681</name>
</gene>